<evidence type="ECO:0000313" key="5">
    <source>
        <dbReference type="Proteomes" id="UP001163823"/>
    </source>
</evidence>
<evidence type="ECO:0000256" key="1">
    <source>
        <dbReference type="ARBA" id="ARBA00022729"/>
    </source>
</evidence>
<feature type="chain" id="PRO_5042148614" description="Prolamin-like domain-containing protein" evidence="2">
    <location>
        <begin position="21"/>
        <end position="119"/>
    </location>
</feature>
<evidence type="ECO:0000259" key="3">
    <source>
        <dbReference type="Pfam" id="PF05617"/>
    </source>
</evidence>
<dbReference type="AlphaFoldDB" id="A0AAD7KN15"/>
<organism evidence="4 5">
    <name type="scientific">Quillaja saponaria</name>
    <name type="common">Soap bark tree</name>
    <dbReference type="NCBI Taxonomy" id="32244"/>
    <lineage>
        <taxon>Eukaryota</taxon>
        <taxon>Viridiplantae</taxon>
        <taxon>Streptophyta</taxon>
        <taxon>Embryophyta</taxon>
        <taxon>Tracheophyta</taxon>
        <taxon>Spermatophyta</taxon>
        <taxon>Magnoliopsida</taxon>
        <taxon>eudicotyledons</taxon>
        <taxon>Gunneridae</taxon>
        <taxon>Pentapetalae</taxon>
        <taxon>rosids</taxon>
        <taxon>fabids</taxon>
        <taxon>Fabales</taxon>
        <taxon>Quillajaceae</taxon>
        <taxon>Quillaja</taxon>
    </lineage>
</organism>
<sequence length="119" mass="13080">MNLSCAVFLALLCSAKVVVAQLAQSPSDTSFISRCSYQLDKTCALQVFGYIFQNLTSITSKCCRELVYSLGWECHDDWVQYHITRPSFHGNASDALAKSEQVWDTCVATAGPAPSPTTY</sequence>
<dbReference type="KEGG" id="qsa:O6P43_032467"/>
<keyword evidence="5" id="KW-1185">Reference proteome</keyword>
<dbReference type="InterPro" id="IPR008502">
    <property type="entry name" value="Prolamin-like"/>
</dbReference>
<keyword evidence="1 2" id="KW-0732">Signal</keyword>
<dbReference type="PANTHER" id="PTHR31951:SF22">
    <property type="entry name" value="ECA1 GAMETOGENESIS RELATED FAMILY"/>
    <property type="match status" value="1"/>
</dbReference>
<dbReference type="Pfam" id="PF05617">
    <property type="entry name" value="Prolamin_like"/>
    <property type="match status" value="1"/>
</dbReference>
<feature type="signal peptide" evidence="2">
    <location>
        <begin position="1"/>
        <end position="20"/>
    </location>
</feature>
<gene>
    <name evidence="4" type="ORF">O6P43_032467</name>
</gene>
<proteinExistence type="predicted"/>
<dbReference type="EMBL" id="JARAOO010000014">
    <property type="protein sequence ID" value="KAJ7942849.1"/>
    <property type="molecule type" value="Genomic_DNA"/>
</dbReference>
<accession>A0AAD7KN15</accession>
<protein>
    <recommendedName>
        <fullName evidence="3">Prolamin-like domain-containing protein</fullName>
    </recommendedName>
</protein>
<evidence type="ECO:0000313" key="4">
    <source>
        <dbReference type="EMBL" id="KAJ7942849.1"/>
    </source>
</evidence>
<dbReference type="Proteomes" id="UP001163823">
    <property type="component" value="Chromosome 14"/>
</dbReference>
<comment type="caution">
    <text evidence="4">The sequence shown here is derived from an EMBL/GenBank/DDBJ whole genome shotgun (WGS) entry which is preliminary data.</text>
</comment>
<evidence type="ECO:0000256" key="2">
    <source>
        <dbReference type="SAM" id="SignalP"/>
    </source>
</evidence>
<feature type="domain" description="Prolamin-like" evidence="3">
    <location>
        <begin position="35"/>
        <end position="107"/>
    </location>
</feature>
<dbReference type="PANTHER" id="PTHR31951">
    <property type="entry name" value="BIFUNCTIONAL INHIBITOR/LIPID-TRANSFER PROTEIN/SEED STORAGE 2S ALBUMIN SUPERFAMILY PROTEIN-RELATED"/>
    <property type="match status" value="1"/>
</dbReference>
<reference evidence="4" key="1">
    <citation type="journal article" date="2023" name="Science">
        <title>Elucidation of the pathway for biosynthesis of saponin adjuvants from the soapbark tree.</title>
        <authorList>
            <person name="Reed J."/>
            <person name="Orme A."/>
            <person name="El-Demerdash A."/>
            <person name="Owen C."/>
            <person name="Martin L.B.B."/>
            <person name="Misra R.C."/>
            <person name="Kikuchi S."/>
            <person name="Rejzek M."/>
            <person name="Martin A.C."/>
            <person name="Harkess A."/>
            <person name="Leebens-Mack J."/>
            <person name="Louveau T."/>
            <person name="Stephenson M.J."/>
            <person name="Osbourn A."/>
        </authorList>
    </citation>
    <scope>NUCLEOTIDE SEQUENCE</scope>
    <source>
        <strain evidence="4">S10</strain>
    </source>
</reference>
<name>A0AAD7KN15_QUISA</name>